<accession>A0A9Q0WR71</accession>
<feature type="region of interest" description="Disordered" evidence="1">
    <location>
        <begin position="1"/>
        <end position="25"/>
    </location>
</feature>
<dbReference type="Proteomes" id="UP001151752">
    <property type="component" value="Chromosome 10"/>
</dbReference>
<dbReference type="AlphaFoldDB" id="A0A9Q0WR71"/>
<keyword evidence="3" id="KW-1185">Reference proteome</keyword>
<evidence type="ECO:0000256" key="1">
    <source>
        <dbReference type="SAM" id="MobiDB-lite"/>
    </source>
</evidence>
<reference evidence="2" key="2">
    <citation type="journal article" date="2023" name="Int. J. Mol. Sci.">
        <title>De Novo Assembly and Annotation of 11 Diverse Shrub Willow (Salix) Genomes Reveals Novel Gene Organization in Sex-Linked Regions.</title>
        <authorList>
            <person name="Hyden B."/>
            <person name="Feng K."/>
            <person name="Yates T.B."/>
            <person name="Jawdy S."/>
            <person name="Cereghino C."/>
            <person name="Smart L.B."/>
            <person name="Muchero W."/>
        </authorList>
    </citation>
    <scope>NUCLEOTIDE SEQUENCE</scope>
    <source>
        <tissue evidence="2">Shoot tip</tissue>
    </source>
</reference>
<dbReference type="EMBL" id="JAPFFM010000002">
    <property type="protein sequence ID" value="KAJ6771051.1"/>
    <property type="molecule type" value="Genomic_DNA"/>
</dbReference>
<sequence>MAEPVNQTGPSPQQPLHQLDADEDDDNVKQLKQCSSLYLSLQECLVNSNRNWKSCQKGMLRVYSLLGSAPLLLKKCVHT</sequence>
<organism evidence="2 3">
    <name type="scientific">Salix koriyanagi</name>
    <dbReference type="NCBI Taxonomy" id="2511006"/>
    <lineage>
        <taxon>Eukaryota</taxon>
        <taxon>Viridiplantae</taxon>
        <taxon>Streptophyta</taxon>
        <taxon>Embryophyta</taxon>
        <taxon>Tracheophyta</taxon>
        <taxon>Spermatophyta</taxon>
        <taxon>Magnoliopsida</taxon>
        <taxon>eudicotyledons</taxon>
        <taxon>Gunneridae</taxon>
        <taxon>Pentapetalae</taxon>
        <taxon>rosids</taxon>
        <taxon>fabids</taxon>
        <taxon>Malpighiales</taxon>
        <taxon>Salicaceae</taxon>
        <taxon>Saliceae</taxon>
        <taxon>Salix</taxon>
    </lineage>
</organism>
<comment type="caution">
    <text evidence="2">The sequence shown here is derived from an EMBL/GenBank/DDBJ whole genome shotgun (WGS) entry which is preliminary data.</text>
</comment>
<reference evidence="2" key="1">
    <citation type="submission" date="2022-11" db="EMBL/GenBank/DDBJ databases">
        <authorList>
            <person name="Hyden B.L."/>
            <person name="Feng K."/>
            <person name="Yates T."/>
            <person name="Jawdy S."/>
            <person name="Smart L.B."/>
            <person name="Muchero W."/>
        </authorList>
    </citation>
    <scope>NUCLEOTIDE SEQUENCE</scope>
    <source>
        <tissue evidence="2">Shoot tip</tissue>
    </source>
</reference>
<name>A0A9Q0WR71_9ROSI</name>
<dbReference type="PANTHER" id="PTHR48236:SF1">
    <property type="entry name" value="COX19-LIKE CHCH FAMILY PROTEIN"/>
    <property type="match status" value="1"/>
</dbReference>
<evidence type="ECO:0000313" key="2">
    <source>
        <dbReference type="EMBL" id="KAJ6771051.1"/>
    </source>
</evidence>
<dbReference type="PANTHER" id="PTHR48236">
    <property type="entry name" value="COX19-LIKE CHCH FAMILY PROTEIN"/>
    <property type="match status" value="1"/>
</dbReference>
<feature type="compositionally biased region" description="Polar residues" evidence="1">
    <location>
        <begin position="1"/>
        <end position="16"/>
    </location>
</feature>
<proteinExistence type="predicted"/>
<gene>
    <name evidence="2" type="ORF">OIU74_017485</name>
</gene>
<evidence type="ECO:0000313" key="3">
    <source>
        <dbReference type="Proteomes" id="UP001151752"/>
    </source>
</evidence>
<protein>
    <submittedName>
        <fullName evidence="2">COX19-LIKE CHCH FAMILY PROTEIN</fullName>
    </submittedName>
</protein>